<sequence>MGCVDWFTKSTIRIFQLIFMHHGTKKRIGVCTLMACFLLLALMFIINQKPTNFVNGKERRIHQTNDNNIGVLTIPKREHKSVLCTSNLKSTVCEVQGDVQIQVNSSSINIYYATDDNMEEQASMSTRIKPYARNQTKLVNVTEVVIQNGRRSSKVGPGNPQWCAVNHTVPGIVFSLGMYVGNYYHEFSDVLLPLFLTSRQYDGEVRFLVTDTKSWFINKYRPMLNLMTNHDILDIDNDDRVHCFSHVIVGLYRHAEFGIIDSMVSPQSSYSMVDFGKLIRLAFSLKRETVITTPKSKQKPRLLIVSRTGTRKFLNLQEMIKVSENLGYAVTTSESPESLFEIAKLVNSFDVMLGVHGAGLTSMAFLPMNATVVQIVPWGGIESLARYCFKSATLEFGLRYREYIVGKNESSITEKFTEDDPVLKDPMSVHRQGFSVIRRTYLTQDIRIDVHKISVLLLDIFKTYQN</sequence>
<dbReference type="OrthoDB" id="529273at2759"/>
<evidence type="ECO:0000313" key="8">
    <source>
        <dbReference type="EMBL" id="KMZ68228.1"/>
    </source>
</evidence>
<dbReference type="AlphaFoldDB" id="A0A0K9PGP0"/>
<dbReference type="PANTHER" id="PTHR20961">
    <property type="entry name" value="GLYCOSYLTRANSFERASE"/>
    <property type="match status" value="1"/>
</dbReference>
<evidence type="ECO:0000256" key="3">
    <source>
        <dbReference type="ARBA" id="ARBA00022676"/>
    </source>
</evidence>
<dbReference type="PANTHER" id="PTHR20961:SF5">
    <property type="entry name" value="GLYCOSYLTRANSFERASE-RELATED"/>
    <property type="match status" value="1"/>
</dbReference>
<keyword evidence="3" id="KW-0328">Glycosyltransferase</keyword>
<dbReference type="GO" id="GO:0016763">
    <property type="term" value="F:pentosyltransferase activity"/>
    <property type="evidence" value="ECO:0007669"/>
    <property type="project" value="UniProtKB-ARBA"/>
</dbReference>
<dbReference type="OMA" id="MEKPICH"/>
<evidence type="ECO:0000313" key="9">
    <source>
        <dbReference type="Proteomes" id="UP000036987"/>
    </source>
</evidence>
<evidence type="ECO:0000259" key="7">
    <source>
        <dbReference type="Pfam" id="PF04577"/>
    </source>
</evidence>
<dbReference type="InterPro" id="IPR007657">
    <property type="entry name" value="Glycosyltransferase_61"/>
</dbReference>
<protein>
    <recommendedName>
        <fullName evidence="7">Glycosyltransferase 61 catalytic domain-containing protein</fullName>
    </recommendedName>
</protein>
<evidence type="ECO:0000256" key="6">
    <source>
        <dbReference type="SAM" id="Phobius"/>
    </source>
</evidence>
<dbReference type="EMBL" id="LFYR01000857">
    <property type="protein sequence ID" value="KMZ68228.1"/>
    <property type="molecule type" value="Genomic_DNA"/>
</dbReference>
<dbReference type="Proteomes" id="UP000036987">
    <property type="component" value="Unassembled WGS sequence"/>
</dbReference>
<evidence type="ECO:0000256" key="2">
    <source>
        <dbReference type="ARBA" id="ARBA00004881"/>
    </source>
</evidence>
<accession>A0A0K9PGP0</accession>
<evidence type="ECO:0000256" key="5">
    <source>
        <dbReference type="ARBA" id="ARBA00023180"/>
    </source>
</evidence>
<comment type="pathway">
    <text evidence="2">Glycan metabolism.</text>
</comment>
<keyword evidence="6" id="KW-0812">Transmembrane</keyword>
<feature type="domain" description="Glycosyltransferase 61 catalytic" evidence="7">
    <location>
        <begin position="278"/>
        <end position="373"/>
    </location>
</feature>
<proteinExistence type="predicted"/>
<evidence type="ECO:0000256" key="4">
    <source>
        <dbReference type="ARBA" id="ARBA00022679"/>
    </source>
</evidence>
<keyword evidence="6" id="KW-1133">Transmembrane helix</keyword>
<gene>
    <name evidence="8" type="ORF">ZOSMA_246G00200</name>
</gene>
<dbReference type="InterPro" id="IPR049625">
    <property type="entry name" value="Glyco_transf_61_cat"/>
</dbReference>
<dbReference type="GO" id="GO:0016757">
    <property type="term" value="F:glycosyltransferase activity"/>
    <property type="evidence" value="ECO:0000318"/>
    <property type="project" value="GO_Central"/>
</dbReference>
<organism evidence="8 9">
    <name type="scientific">Zostera marina</name>
    <name type="common">Eelgrass</name>
    <dbReference type="NCBI Taxonomy" id="29655"/>
    <lineage>
        <taxon>Eukaryota</taxon>
        <taxon>Viridiplantae</taxon>
        <taxon>Streptophyta</taxon>
        <taxon>Embryophyta</taxon>
        <taxon>Tracheophyta</taxon>
        <taxon>Spermatophyta</taxon>
        <taxon>Magnoliopsida</taxon>
        <taxon>Liliopsida</taxon>
        <taxon>Zosteraceae</taxon>
        <taxon>Zostera</taxon>
    </lineage>
</organism>
<keyword evidence="5" id="KW-0325">Glycoprotein</keyword>
<dbReference type="Pfam" id="PF04577">
    <property type="entry name" value="Glyco_transf_61"/>
    <property type="match status" value="1"/>
</dbReference>
<keyword evidence="4" id="KW-0808">Transferase</keyword>
<dbReference type="STRING" id="29655.A0A0K9PGP0"/>
<evidence type="ECO:0000256" key="1">
    <source>
        <dbReference type="ARBA" id="ARBA00004323"/>
    </source>
</evidence>
<dbReference type="GO" id="GO:0000139">
    <property type="term" value="C:Golgi membrane"/>
    <property type="evidence" value="ECO:0007669"/>
    <property type="project" value="UniProtKB-SubCell"/>
</dbReference>
<name>A0A0K9PGP0_ZOSMR</name>
<reference evidence="9" key="1">
    <citation type="journal article" date="2016" name="Nature">
        <title>The genome of the seagrass Zostera marina reveals angiosperm adaptation to the sea.</title>
        <authorList>
            <person name="Olsen J.L."/>
            <person name="Rouze P."/>
            <person name="Verhelst B."/>
            <person name="Lin Y.-C."/>
            <person name="Bayer T."/>
            <person name="Collen J."/>
            <person name="Dattolo E."/>
            <person name="De Paoli E."/>
            <person name="Dittami S."/>
            <person name="Maumus F."/>
            <person name="Michel G."/>
            <person name="Kersting A."/>
            <person name="Lauritano C."/>
            <person name="Lohaus R."/>
            <person name="Toepel M."/>
            <person name="Tonon T."/>
            <person name="Vanneste K."/>
            <person name="Amirebrahimi M."/>
            <person name="Brakel J."/>
            <person name="Bostroem C."/>
            <person name="Chovatia M."/>
            <person name="Grimwood J."/>
            <person name="Jenkins J.W."/>
            <person name="Jueterbock A."/>
            <person name="Mraz A."/>
            <person name="Stam W.T."/>
            <person name="Tice H."/>
            <person name="Bornberg-Bauer E."/>
            <person name="Green P.J."/>
            <person name="Pearson G.A."/>
            <person name="Procaccini G."/>
            <person name="Duarte C.M."/>
            <person name="Schmutz J."/>
            <person name="Reusch T.B.H."/>
            <person name="Van de Peer Y."/>
        </authorList>
    </citation>
    <scope>NUCLEOTIDE SEQUENCE [LARGE SCALE GENOMIC DNA]</scope>
    <source>
        <strain evidence="9">cv. Finnish</strain>
    </source>
</reference>
<feature type="transmembrane region" description="Helical" evidence="6">
    <location>
        <begin position="28"/>
        <end position="46"/>
    </location>
</feature>
<keyword evidence="6" id="KW-0472">Membrane</keyword>
<comment type="subcellular location">
    <subcellularLocation>
        <location evidence="1">Golgi apparatus membrane</location>
        <topology evidence="1">Single-pass type II membrane protein</topology>
    </subcellularLocation>
</comment>
<keyword evidence="9" id="KW-1185">Reference proteome</keyword>
<comment type="caution">
    <text evidence="8">The sequence shown here is derived from an EMBL/GenBank/DDBJ whole genome shotgun (WGS) entry which is preliminary data.</text>
</comment>